<evidence type="ECO:0000256" key="1">
    <source>
        <dbReference type="SAM" id="MobiDB-lite"/>
    </source>
</evidence>
<protein>
    <submittedName>
        <fullName evidence="4">Crp/Fnr family transcriptional regulator</fullName>
    </submittedName>
</protein>
<dbReference type="Proteomes" id="UP000694287">
    <property type="component" value="Unassembled WGS sequence"/>
</dbReference>
<gene>
    <name evidence="4" type="ORF">I4I81_03560</name>
</gene>
<feature type="compositionally biased region" description="Pro residues" evidence="1">
    <location>
        <begin position="21"/>
        <end position="30"/>
    </location>
</feature>
<evidence type="ECO:0000259" key="3">
    <source>
        <dbReference type="PROSITE" id="PS51063"/>
    </source>
</evidence>
<dbReference type="Pfam" id="PF13545">
    <property type="entry name" value="HTH_Crp_2"/>
    <property type="match status" value="1"/>
</dbReference>
<dbReference type="CDD" id="cd00038">
    <property type="entry name" value="CAP_ED"/>
    <property type="match status" value="1"/>
</dbReference>
<proteinExistence type="predicted"/>
<accession>A0ABS6UN52</accession>
<sequence>MEDALSEPLSTTMTVRGIRPGPAPSRPAPAPNASVVSGFGGQLAGLIADRTVPSTQVRFDAGTSIYGGGPHPDESVYLLTAGRAKTVMYSRSGRRCLLRIHSPGEVLGELAILGGERTETAIAMSPSVVQRVAVSHLLRLMGSPAVHRHLIRHLGERLAEQQRAISHLVGDDSEHRLGVTLLDLAERLGKPERDAEHDAVRIAQRITQEELAGMVGTTRSRIGFFLRRFQECGAVEFSRGHVIRVRSQRLGDYLESRLDAC</sequence>
<evidence type="ECO:0000313" key="5">
    <source>
        <dbReference type="Proteomes" id="UP000694287"/>
    </source>
</evidence>
<reference evidence="4 5" key="1">
    <citation type="submission" date="2020-11" db="EMBL/GenBank/DDBJ databases">
        <title>Pseudonocardia abyssalis sp. nov. and Pseudonocardia oceani sp. nov., description and phylogenomic analysis of two novel actinomycetes isolated from the deep Southern Ocean.</title>
        <authorList>
            <person name="Parra J."/>
        </authorList>
    </citation>
    <scope>NUCLEOTIDE SEQUENCE [LARGE SCALE GENOMIC DNA]</scope>
    <source>
        <strain evidence="4 5">KRD-168</strain>
    </source>
</reference>
<dbReference type="PROSITE" id="PS50042">
    <property type="entry name" value="CNMP_BINDING_3"/>
    <property type="match status" value="1"/>
</dbReference>
<organism evidence="4 5">
    <name type="scientific">Pseudonocardia abyssalis</name>
    <dbReference type="NCBI Taxonomy" id="2792008"/>
    <lineage>
        <taxon>Bacteria</taxon>
        <taxon>Bacillati</taxon>
        <taxon>Actinomycetota</taxon>
        <taxon>Actinomycetes</taxon>
        <taxon>Pseudonocardiales</taxon>
        <taxon>Pseudonocardiaceae</taxon>
        <taxon>Pseudonocardia</taxon>
    </lineage>
</organism>
<dbReference type="InterPro" id="IPR000595">
    <property type="entry name" value="cNMP-bd_dom"/>
</dbReference>
<comment type="caution">
    <text evidence="4">The sequence shown here is derived from an EMBL/GenBank/DDBJ whole genome shotgun (WGS) entry which is preliminary data.</text>
</comment>
<dbReference type="RefSeq" id="WP_218603155.1">
    <property type="nucleotide sequence ID" value="NZ_JADQDJ010000108.1"/>
</dbReference>
<feature type="region of interest" description="Disordered" evidence="1">
    <location>
        <begin position="1"/>
        <end position="32"/>
    </location>
</feature>
<dbReference type="EMBL" id="JADQDK010000001">
    <property type="protein sequence ID" value="MBW0133333.1"/>
    <property type="molecule type" value="Genomic_DNA"/>
</dbReference>
<evidence type="ECO:0000313" key="4">
    <source>
        <dbReference type="EMBL" id="MBW0133333.1"/>
    </source>
</evidence>
<dbReference type="InterPro" id="IPR012318">
    <property type="entry name" value="HTH_CRP"/>
</dbReference>
<feature type="domain" description="HTH crp-type" evidence="3">
    <location>
        <begin position="171"/>
        <end position="249"/>
    </location>
</feature>
<dbReference type="Pfam" id="PF00027">
    <property type="entry name" value="cNMP_binding"/>
    <property type="match status" value="1"/>
</dbReference>
<feature type="domain" description="Cyclic nucleotide-binding" evidence="2">
    <location>
        <begin position="74"/>
        <end position="135"/>
    </location>
</feature>
<evidence type="ECO:0000259" key="2">
    <source>
        <dbReference type="PROSITE" id="PS50042"/>
    </source>
</evidence>
<name>A0ABS6UN52_9PSEU</name>
<keyword evidence="5" id="KW-1185">Reference proteome</keyword>
<dbReference type="PROSITE" id="PS51063">
    <property type="entry name" value="HTH_CRP_2"/>
    <property type="match status" value="1"/>
</dbReference>